<feature type="transmembrane region" description="Helical" evidence="1">
    <location>
        <begin position="82"/>
        <end position="104"/>
    </location>
</feature>
<dbReference type="NCBIfam" id="TIGR02831">
    <property type="entry name" value="spo_II_M"/>
    <property type="match status" value="1"/>
</dbReference>
<dbReference type="OrthoDB" id="1707382at2"/>
<keyword evidence="1" id="KW-1133">Transmembrane helix</keyword>
<feature type="transmembrane region" description="Helical" evidence="1">
    <location>
        <begin position="124"/>
        <end position="153"/>
    </location>
</feature>
<evidence type="ECO:0000313" key="3">
    <source>
        <dbReference type="Proteomes" id="UP000287969"/>
    </source>
</evidence>
<dbReference type="AlphaFoldDB" id="A0A410QCM7"/>
<dbReference type="PIRSF" id="PIRSF038973">
    <property type="entry name" value="SpoIIM"/>
    <property type="match status" value="1"/>
</dbReference>
<keyword evidence="3" id="KW-1185">Reference proteome</keyword>
<evidence type="ECO:0000256" key="1">
    <source>
        <dbReference type="SAM" id="Phobius"/>
    </source>
</evidence>
<sequence>MQNKLKSGIYKYFRENFVLYLVMFICLIVGIVAGAITIKILNDTQKTSILTFFNSFFKVLENNDFNSTEVFKQSLWDNLKTIFIIWATGLIVIGVAVIPVILSIRGFALGFTVGFLVNEFGLKGFLFSLLVVLPQNLFIIPGIISISSAGVSFSINRIRRRKERLYRNNLISDIINYSFIVLLFAMLVIVGSIIEGYVSPIFMKFVTEIK</sequence>
<organism evidence="2 3">
    <name type="scientific">Acidilutibacter cellobiosedens</name>
    <dbReference type="NCBI Taxonomy" id="2507161"/>
    <lineage>
        <taxon>Bacteria</taxon>
        <taxon>Bacillati</taxon>
        <taxon>Bacillota</taxon>
        <taxon>Tissierellia</taxon>
        <taxon>Tissierellales</taxon>
        <taxon>Acidilutibacteraceae</taxon>
        <taxon>Acidilutibacter</taxon>
    </lineage>
</organism>
<dbReference type="KEGG" id="spoa:EQM13_09135"/>
<name>A0A410QCM7_9FIRM</name>
<proteinExistence type="predicted"/>
<reference evidence="3" key="1">
    <citation type="submission" date="2019-01" db="EMBL/GenBank/DDBJ databases">
        <title>Draft genomes of a novel of Sporanaerobacter strains.</title>
        <authorList>
            <person name="Ma S."/>
        </authorList>
    </citation>
    <scope>NUCLEOTIDE SEQUENCE [LARGE SCALE GENOMIC DNA]</scope>
    <source>
        <strain evidence="3">NJN-17</strain>
    </source>
</reference>
<dbReference type="EMBL" id="CP035282">
    <property type="protein sequence ID" value="QAT61741.1"/>
    <property type="molecule type" value="Genomic_DNA"/>
</dbReference>
<dbReference type="InterPro" id="IPR014196">
    <property type="entry name" value="SpoIIM"/>
</dbReference>
<accession>A0A410QCM7</accession>
<dbReference type="RefSeq" id="WP_083381722.1">
    <property type="nucleotide sequence ID" value="NZ_CP035282.1"/>
</dbReference>
<keyword evidence="1" id="KW-0472">Membrane</keyword>
<keyword evidence="1" id="KW-0812">Transmembrane</keyword>
<dbReference type="Pfam" id="PF01944">
    <property type="entry name" value="SpoIIM"/>
    <property type="match status" value="1"/>
</dbReference>
<protein>
    <submittedName>
        <fullName evidence="2">Stage II sporulation protein M</fullName>
    </submittedName>
</protein>
<dbReference type="InterPro" id="IPR002798">
    <property type="entry name" value="SpoIIM-like"/>
</dbReference>
<dbReference type="Proteomes" id="UP000287969">
    <property type="component" value="Chromosome"/>
</dbReference>
<feature type="transmembrane region" description="Helical" evidence="1">
    <location>
        <begin position="17"/>
        <end position="38"/>
    </location>
</feature>
<feature type="transmembrane region" description="Helical" evidence="1">
    <location>
        <begin position="174"/>
        <end position="194"/>
    </location>
</feature>
<evidence type="ECO:0000313" key="2">
    <source>
        <dbReference type="EMBL" id="QAT61741.1"/>
    </source>
</evidence>
<gene>
    <name evidence="2" type="primary">spoIIM</name>
    <name evidence="2" type="ORF">EQM13_09135</name>
</gene>